<evidence type="ECO:0000313" key="6">
    <source>
        <dbReference type="EMBL" id="SHJ80855.1"/>
    </source>
</evidence>
<dbReference type="PANTHER" id="PTHR43140:SF1">
    <property type="entry name" value="TYPE I RESTRICTION ENZYME ECOKI SPECIFICITY SUBUNIT"/>
    <property type="match status" value="1"/>
</dbReference>
<dbReference type="GO" id="GO:0004519">
    <property type="term" value="F:endonuclease activity"/>
    <property type="evidence" value="ECO:0007669"/>
    <property type="project" value="UniProtKB-KW"/>
</dbReference>
<evidence type="ECO:0000256" key="1">
    <source>
        <dbReference type="ARBA" id="ARBA00010923"/>
    </source>
</evidence>
<feature type="domain" description="Type I restriction modification DNA specificity" evidence="5">
    <location>
        <begin position="236"/>
        <end position="416"/>
    </location>
</feature>
<keyword evidence="7" id="KW-1185">Reference proteome</keyword>
<proteinExistence type="inferred from homology"/>
<dbReference type="PANTHER" id="PTHR43140">
    <property type="entry name" value="TYPE-1 RESTRICTION ENZYME ECOKI SPECIFICITY PROTEIN"/>
    <property type="match status" value="1"/>
</dbReference>
<keyword evidence="6" id="KW-0540">Nuclease</keyword>
<organism evidence="6 7">
    <name type="scientific">Anaerocolumna jejuensis DSM 15929</name>
    <dbReference type="NCBI Taxonomy" id="1121322"/>
    <lineage>
        <taxon>Bacteria</taxon>
        <taxon>Bacillati</taxon>
        <taxon>Bacillota</taxon>
        <taxon>Clostridia</taxon>
        <taxon>Lachnospirales</taxon>
        <taxon>Lachnospiraceae</taxon>
        <taxon>Anaerocolumna</taxon>
    </lineage>
</organism>
<accession>A0A1M6MBR1</accession>
<keyword evidence="2" id="KW-0680">Restriction system</keyword>
<dbReference type="InterPro" id="IPR000055">
    <property type="entry name" value="Restrct_endonuc_typeI_TRD"/>
</dbReference>
<gene>
    <name evidence="6" type="ORF">SAMN02745136_00938</name>
</gene>
<sequence length="489" mass="56204">MKYVRLKEILRESKIVSDSPNPDKRITVKLNTGGVEKRVLKEEAEGATKYFIRHKGQFIYGKQNLFKGAFGIVPDELDGFESTSDIPSFDVDDSCYADWIVRYLQCNKLYKKLEGLAKGSSSKRIHPEQLYNIEIPLPNKDVQKTKLNDIKNVEVIVKESLLNINSQEKYITLLRQSILQQAIEGKLCEQNPDDEPANIFFKKIQEEKEKLISERKIKKHKESNPINEVEKPFELPRGWVWCRLEDIIFQLPQNGYSPNRVDYITNTKVLTLTATTRGILDINQYKYVDDNISKASHLWVKQGDILIQRSNSIDYVGIACLCEVDLQGYIYPDLMMKLQCLPSINLKFILLCLRSPYIRNYFRNKASGTSNSMKKITQGIVANTVIPLPPFAEQQRIVEKTERLMALCDKLEQEVKKVKSYSSQLMEAVLQEAFGSEKRSIQGTIIEYVSKPQLQQKQMQFTAAARGNVKESTWNNLVARALEIVCEDN</sequence>
<keyword evidence="6" id="KW-0378">Hydrolase</keyword>
<dbReference type="OrthoDB" id="9811611at2"/>
<dbReference type="InterPro" id="IPR051212">
    <property type="entry name" value="Type-I_RE_S_subunit"/>
</dbReference>
<evidence type="ECO:0000256" key="3">
    <source>
        <dbReference type="ARBA" id="ARBA00023125"/>
    </source>
</evidence>
<keyword evidence="6" id="KW-0255">Endonuclease</keyword>
<dbReference type="Proteomes" id="UP000184386">
    <property type="component" value="Unassembled WGS sequence"/>
</dbReference>
<dbReference type="InterPro" id="IPR044946">
    <property type="entry name" value="Restrct_endonuc_typeI_TRD_sf"/>
</dbReference>
<dbReference type="RefSeq" id="WP_073273415.1">
    <property type="nucleotide sequence ID" value="NZ_FRAC01000007.1"/>
</dbReference>
<dbReference type="SUPFAM" id="SSF116734">
    <property type="entry name" value="DNA methylase specificity domain"/>
    <property type="match status" value="2"/>
</dbReference>
<dbReference type="STRING" id="1121322.SAMN02745136_00938"/>
<reference evidence="6 7" key="1">
    <citation type="submission" date="2016-11" db="EMBL/GenBank/DDBJ databases">
        <authorList>
            <person name="Jaros S."/>
            <person name="Januszkiewicz K."/>
            <person name="Wedrychowicz H."/>
        </authorList>
    </citation>
    <scope>NUCLEOTIDE SEQUENCE [LARGE SCALE GENOMIC DNA]</scope>
    <source>
        <strain evidence="6 7">DSM 15929</strain>
    </source>
</reference>
<evidence type="ECO:0000256" key="2">
    <source>
        <dbReference type="ARBA" id="ARBA00022747"/>
    </source>
</evidence>
<evidence type="ECO:0000256" key="4">
    <source>
        <dbReference type="ARBA" id="ARBA00038652"/>
    </source>
</evidence>
<dbReference type="Pfam" id="PF01420">
    <property type="entry name" value="Methylase_S"/>
    <property type="match status" value="1"/>
</dbReference>
<keyword evidence="3" id="KW-0238">DNA-binding</keyword>
<dbReference type="GO" id="GO:0009307">
    <property type="term" value="P:DNA restriction-modification system"/>
    <property type="evidence" value="ECO:0007669"/>
    <property type="project" value="UniProtKB-KW"/>
</dbReference>
<name>A0A1M6MBR1_9FIRM</name>
<dbReference type="Gene3D" id="3.90.220.20">
    <property type="entry name" value="DNA methylase specificity domains"/>
    <property type="match status" value="2"/>
</dbReference>
<evidence type="ECO:0000313" key="7">
    <source>
        <dbReference type="Proteomes" id="UP000184386"/>
    </source>
</evidence>
<comment type="similarity">
    <text evidence="1">Belongs to the type-I restriction system S methylase family.</text>
</comment>
<dbReference type="CDD" id="cd17261">
    <property type="entry name" value="RMtype1_S_EcoKI-TRD2-CR2_like"/>
    <property type="match status" value="1"/>
</dbReference>
<dbReference type="GO" id="GO:0003677">
    <property type="term" value="F:DNA binding"/>
    <property type="evidence" value="ECO:0007669"/>
    <property type="project" value="UniProtKB-KW"/>
</dbReference>
<evidence type="ECO:0000259" key="5">
    <source>
        <dbReference type="Pfam" id="PF01420"/>
    </source>
</evidence>
<protein>
    <submittedName>
        <fullName evidence="6">Restriction endonuclease S subunit</fullName>
    </submittedName>
</protein>
<dbReference type="AlphaFoldDB" id="A0A1M6MBR1"/>
<comment type="subunit">
    <text evidence="4">The methyltransferase is composed of M and S polypeptides.</text>
</comment>
<dbReference type="EMBL" id="FRAC01000007">
    <property type="protein sequence ID" value="SHJ80855.1"/>
    <property type="molecule type" value="Genomic_DNA"/>
</dbReference>